<name>A0A2N7CCM3_VIBSP</name>
<evidence type="ECO:0000313" key="1">
    <source>
        <dbReference type="EMBL" id="PMF20058.1"/>
    </source>
</evidence>
<dbReference type="RefSeq" id="WP_102482769.1">
    <property type="nucleotide sequence ID" value="NZ_MCSW01000182.1"/>
</dbReference>
<accession>A0A2N7CCM3</accession>
<evidence type="ECO:0000313" key="2">
    <source>
        <dbReference type="Proteomes" id="UP000235405"/>
    </source>
</evidence>
<gene>
    <name evidence="1" type="ORF">BCV19_12250</name>
</gene>
<reference evidence="2" key="1">
    <citation type="submission" date="2016-07" db="EMBL/GenBank/DDBJ databases">
        <title>Nontailed viruses are major unrecognized killers of bacteria in the ocean.</title>
        <authorList>
            <person name="Kauffman K."/>
            <person name="Hussain F."/>
            <person name="Yang J."/>
            <person name="Arevalo P."/>
            <person name="Brown J."/>
            <person name="Cutler M."/>
            <person name="Kelly L."/>
            <person name="Polz M.F."/>
        </authorList>
    </citation>
    <scope>NUCLEOTIDE SEQUENCE [LARGE SCALE GENOMIC DNA]</scope>
    <source>
        <strain evidence="2">10N.286.54.F3</strain>
    </source>
</reference>
<protein>
    <submittedName>
        <fullName evidence="1">Uncharacterized protein</fullName>
    </submittedName>
</protein>
<organism evidence="1 2">
    <name type="scientific">Vibrio splendidus</name>
    <dbReference type="NCBI Taxonomy" id="29497"/>
    <lineage>
        <taxon>Bacteria</taxon>
        <taxon>Pseudomonadati</taxon>
        <taxon>Pseudomonadota</taxon>
        <taxon>Gammaproteobacteria</taxon>
        <taxon>Vibrionales</taxon>
        <taxon>Vibrionaceae</taxon>
        <taxon>Vibrio</taxon>
    </lineage>
</organism>
<dbReference type="Proteomes" id="UP000235405">
    <property type="component" value="Unassembled WGS sequence"/>
</dbReference>
<dbReference type="AlphaFoldDB" id="A0A2N7CCM3"/>
<sequence length="146" mass="15964">MTTSTQPLFIRNGNSVVNASTATTLTHNGDFTLLLDEKCQKVAFDQSEKAPELFERVKKAIKPHDKYGLVLDNGGFIDTRVISNVFVSPKTGNLVMVGLNDRPLCVLDAKTFSDLDGLTEVILDSLVSVGEGEKFPAIEWSAYKAQ</sequence>
<comment type="caution">
    <text evidence="1">The sequence shown here is derived from an EMBL/GenBank/DDBJ whole genome shotgun (WGS) entry which is preliminary data.</text>
</comment>
<proteinExistence type="predicted"/>
<dbReference type="EMBL" id="MCSW01000182">
    <property type="protein sequence ID" value="PMF20058.1"/>
    <property type="molecule type" value="Genomic_DNA"/>
</dbReference>